<gene>
    <name evidence="1" type="ORF">LEUCIP111803_00808</name>
</gene>
<protein>
    <submittedName>
        <fullName evidence="1">Uncharacterized protein</fullName>
    </submittedName>
</protein>
<reference evidence="1" key="1">
    <citation type="submission" date="2021-06" db="EMBL/GenBank/DDBJ databases">
        <authorList>
            <person name="Criscuolo A."/>
        </authorList>
    </citation>
    <scope>NUCLEOTIDE SEQUENCE</scope>
    <source>
        <strain evidence="1">CIP111803</strain>
    </source>
</reference>
<dbReference type="AlphaFoldDB" id="A0A916JV36"/>
<keyword evidence="2" id="KW-1185">Reference proteome</keyword>
<name>A0A916JV36_9MICO</name>
<dbReference type="Proteomes" id="UP000693892">
    <property type="component" value="Unassembled WGS sequence"/>
</dbReference>
<comment type="caution">
    <text evidence="1">The sequence shown here is derived from an EMBL/GenBank/DDBJ whole genome shotgun (WGS) entry which is preliminary data.</text>
</comment>
<evidence type="ECO:0000313" key="2">
    <source>
        <dbReference type="Proteomes" id="UP000693892"/>
    </source>
</evidence>
<dbReference type="RefSeq" id="WP_218114435.1">
    <property type="nucleotide sequence ID" value="NZ_CAJVAP010000007.1"/>
</dbReference>
<evidence type="ECO:0000313" key="1">
    <source>
        <dbReference type="EMBL" id="CAG7605219.1"/>
    </source>
</evidence>
<proteinExistence type="predicted"/>
<accession>A0A916JV36</accession>
<dbReference type="EMBL" id="CAJVAP010000007">
    <property type="protein sequence ID" value="CAG7605219.1"/>
    <property type="molecule type" value="Genomic_DNA"/>
</dbReference>
<sequence length="169" mass="18386">MLQQLTLAMTAAEPLRVTFYEPVDVPVTALEPVEASGGAEARLLASPGDEVPTPSRLIGEEAAVASAFLVVVFEVAQPHRRELLQWFVDEHVPLLQREPAWLRTRIVAEGADGRVVAIHSLADRGALTSSYRRAAGETRLAHRILSSDWFVPPLRLVFSTRSVAGPDAS</sequence>
<organism evidence="1 2">
    <name type="scientific">Leucobacter soli</name>
    <dbReference type="NCBI Taxonomy" id="2812850"/>
    <lineage>
        <taxon>Bacteria</taxon>
        <taxon>Bacillati</taxon>
        <taxon>Actinomycetota</taxon>
        <taxon>Actinomycetes</taxon>
        <taxon>Micrococcales</taxon>
        <taxon>Microbacteriaceae</taxon>
        <taxon>Leucobacter</taxon>
    </lineage>
</organism>